<sequence length="530" mass="59463">MEASGSCKGCKKEALIRDDVTGSLVCSSCGLVQPFDNYDPQLGGFNGPQGTFVRVGTTGTGSSLNYKDKKIFEAQKLIDDLLFKLGFSSEKSNEVRTMVATITEGEFGQGDWLPVLVGACSYVVRRQSNRALSIAEVGSVIGSDVYELGQMIRRVVEFLNLKLPDINIVNSLESAFGQCGSLNRVSKDKVNKMLKQGTFLVQCAVKWFLTTGRRPLPMIAAILMFVAELNQVDVRIENIANEIHAGVATTRLRYKELSEALVKVAQALPWGKDVSTKNIVKNAPFVIQYMEMKSRLLPGKRRENLESGGFDLDGVVSDCLNKEFDYMPQGYDMENDSQYFEADNKSGLDIDNSDKLKLSHECLSVIYSKFLNEDSRVNPVGENGGDHSRKRRREYDPSAMNEWWNGKSNMSKKLLLEQILEKDVGLDAMPPSFVSGCLAYEQRREKINAAKLRISKIMYPSKANMGDTEEFSSEEHLHAKKKRRKTKKNGIDWEDFVIETLLLHHVKEDEIEKGHYNTLLDLHVFNSGCL</sequence>
<organism evidence="4 5">
    <name type="scientific">Vitis rotundifolia</name>
    <name type="common">Muscadine grape</name>
    <dbReference type="NCBI Taxonomy" id="103349"/>
    <lineage>
        <taxon>Eukaryota</taxon>
        <taxon>Viridiplantae</taxon>
        <taxon>Streptophyta</taxon>
        <taxon>Embryophyta</taxon>
        <taxon>Tracheophyta</taxon>
        <taxon>Spermatophyta</taxon>
        <taxon>Magnoliopsida</taxon>
        <taxon>eudicotyledons</taxon>
        <taxon>Gunneridae</taxon>
        <taxon>Pentapetalae</taxon>
        <taxon>rosids</taxon>
        <taxon>Vitales</taxon>
        <taxon>Vitaceae</taxon>
        <taxon>Viteae</taxon>
        <taxon>Vitis</taxon>
    </lineage>
</organism>
<gene>
    <name evidence="4" type="ORF">PVL29_013042</name>
</gene>
<dbReference type="Gene3D" id="2.20.25.10">
    <property type="match status" value="1"/>
</dbReference>
<dbReference type="InterPro" id="IPR053340">
    <property type="entry name" value="PTF2"/>
</dbReference>
<evidence type="ECO:0000256" key="1">
    <source>
        <dbReference type="ARBA" id="ARBA00022771"/>
    </source>
</evidence>
<dbReference type="FunFam" id="1.10.472.10:FF:000248">
    <property type="entry name" value="Plant-specific TFIIB-related protein PTF2"/>
    <property type="match status" value="1"/>
</dbReference>
<dbReference type="Gene3D" id="1.10.472.10">
    <property type="entry name" value="Cyclin-like"/>
    <property type="match status" value="2"/>
</dbReference>
<dbReference type="PANTHER" id="PTHR48428:SF1">
    <property type="entry name" value="PLANT-SPECIFIC TFIIB-RELATED PROTEIN PTF2"/>
    <property type="match status" value="1"/>
</dbReference>
<evidence type="ECO:0000259" key="3">
    <source>
        <dbReference type="Pfam" id="PF21886"/>
    </source>
</evidence>
<keyword evidence="1" id="KW-0479">Metal-binding</keyword>
<evidence type="ECO:0000313" key="4">
    <source>
        <dbReference type="EMBL" id="KAJ9690674.1"/>
    </source>
</evidence>
<keyword evidence="5" id="KW-1185">Reference proteome</keyword>
<proteinExistence type="predicted"/>
<comment type="caution">
    <text evidence="4">The sequence shown here is derived from an EMBL/GenBank/DDBJ whole genome shotgun (WGS) entry which is preliminary data.</text>
</comment>
<accession>A0AA38ZLZ9</accession>
<keyword evidence="1" id="KW-0863">Zinc-finger</keyword>
<evidence type="ECO:0000313" key="5">
    <source>
        <dbReference type="Proteomes" id="UP001168098"/>
    </source>
</evidence>
<dbReference type="Pfam" id="PF21886">
    <property type="entry name" value="BRF2-like_C_cyclin_rpt"/>
    <property type="match status" value="1"/>
</dbReference>
<dbReference type="PANTHER" id="PTHR48428">
    <property type="entry name" value="PLANT-SPECIFIC TFIIB-RELATED PROTEIN PTF2"/>
    <property type="match status" value="1"/>
</dbReference>
<keyword evidence="2" id="KW-0862">Zinc</keyword>
<dbReference type="InterPro" id="IPR054078">
    <property type="entry name" value="BRF2-like_C"/>
</dbReference>
<evidence type="ECO:0000256" key="2">
    <source>
        <dbReference type="ARBA" id="ARBA00022833"/>
    </source>
</evidence>
<dbReference type="EMBL" id="JARBHA010000010">
    <property type="protein sequence ID" value="KAJ9690674.1"/>
    <property type="molecule type" value="Genomic_DNA"/>
</dbReference>
<name>A0AA38ZLZ9_VITRO</name>
<dbReference type="GO" id="GO:0008270">
    <property type="term" value="F:zinc ion binding"/>
    <property type="evidence" value="ECO:0007669"/>
    <property type="project" value="UniProtKB-KW"/>
</dbReference>
<dbReference type="Proteomes" id="UP001168098">
    <property type="component" value="Unassembled WGS sequence"/>
</dbReference>
<dbReference type="InterPro" id="IPR036915">
    <property type="entry name" value="Cyclin-like_sf"/>
</dbReference>
<feature type="domain" description="BRF2-like C-terminal" evidence="3">
    <location>
        <begin position="184"/>
        <end position="282"/>
    </location>
</feature>
<dbReference type="FunFam" id="1.10.472.10:FF:000121">
    <property type="entry name" value="Transcription factor IIIB"/>
    <property type="match status" value="1"/>
</dbReference>
<dbReference type="SUPFAM" id="SSF47954">
    <property type="entry name" value="Cyclin-like"/>
    <property type="match status" value="2"/>
</dbReference>
<dbReference type="AlphaFoldDB" id="A0AA38ZLZ9"/>
<protein>
    <recommendedName>
        <fullName evidence="3">BRF2-like C-terminal domain-containing protein</fullName>
    </recommendedName>
</protein>
<reference evidence="4 5" key="1">
    <citation type="journal article" date="2023" name="BMC Biotechnol.">
        <title>Vitis rotundifolia cv Carlos genome sequencing.</title>
        <authorList>
            <person name="Huff M."/>
            <person name="Hulse-Kemp A."/>
            <person name="Scheffler B."/>
            <person name="Youngblood R."/>
            <person name="Simpson S."/>
            <person name="Babiker E."/>
            <person name="Staton M."/>
        </authorList>
    </citation>
    <scope>NUCLEOTIDE SEQUENCE [LARGE SCALE GENOMIC DNA]</scope>
    <source>
        <tissue evidence="4">Leaf</tissue>
    </source>
</reference>